<dbReference type="InParanoid" id="A7S6V9"/>
<proteinExistence type="predicted"/>
<keyword evidence="2" id="KW-1185">Reference proteome</keyword>
<dbReference type="HOGENOM" id="CLU_837594_0_0_1"/>
<evidence type="ECO:0000313" key="1">
    <source>
        <dbReference type="EMBL" id="EDO40530.1"/>
    </source>
</evidence>
<evidence type="ECO:0000313" key="2">
    <source>
        <dbReference type="Proteomes" id="UP000001593"/>
    </source>
</evidence>
<accession>A7S6V9</accession>
<organism evidence="1 2">
    <name type="scientific">Nematostella vectensis</name>
    <name type="common">Starlet sea anemone</name>
    <dbReference type="NCBI Taxonomy" id="45351"/>
    <lineage>
        <taxon>Eukaryota</taxon>
        <taxon>Metazoa</taxon>
        <taxon>Cnidaria</taxon>
        <taxon>Anthozoa</taxon>
        <taxon>Hexacorallia</taxon>
        <taxon>Actiniaria</taxon>
        <taxon>Edwardsiidae</taxon>
        <taxon>Nematostella</taxon>
    </lineage>
</organism>
<dbReference type="Proteomes" id="UP000001593">
    <property type="component" value="Unassembled WGS sequence"/>
</dbReference>
<protein>
    <submittedName>
        <fullName evidence="1">Uncharacterized protein</fullName>
    </submittedName>
</protein>
<name>A7S6V9_NEMVE</name>
<gene>
    <name evidence="1" type="ORF">NEMVEDRAFT_v1g207748</name>
</gene>
<dbReference type="AlphaFoldDB" id="A7S6V9"/>
<sequence>MGGQSSAIPSQASQKKKIWHVVVGGGLFSLHGCCHALQRPSERTIYLSSLSLYDPLFILPVCWENVASRQLVYTLHLEDYWLIKVKLFNFHTVANNYCDCPPAGKVTPGGVLYIGEQREWVAPEPCRLFIEYFLCWEILTLAGKVTPGGVLYIGEQREWVAPEPCRLFIEYFLCWEILTLAGKVTPGGVLYIGEQREWVVPEPCRLFIEYFLCWEILTLAGKVTPGGVLYIGEQGEWVAPEPCRLFIEYFLGWEILTLAGKVTPGGVLYIGEQREWVAPEPCRLFIEYFLCWEILTLEQKQTRHNLQRITHLFSYLYHKTREDQMKKRFFSL</sequence>
<dbReference type="EMBL" id="DS469590">
    <property type="protein sequence ID" value="EDO40530.1"/>
    <property type="molecule type" value="Genomic_DNA"/>
</dbReference>
<reference evidence="1 2" key="1">
    <citation type="journal article" date="2007" name="Science">
        <title>Sea anemone genome reveals ancestral eumetazoan gene repertoire and genomic organization.</title>
        <authorList>
            <person name="Putnam N.H."/>
            <person name="Srivastava M."/>
            <person name="Hellsten U."/>
            <person name="Dirks B."/>
            <person name="Chapman J."/>
            <person name="Salamov A."/>
            <person name="Terry A."/>
            <person name="Shapiro H."/>
            <person name="Lindquist E."/>
            <person name="Kapitonov V.V."/>
            <person name="Jurka J."/>
            <person name="Genikhovich G."/>
            <person name="Grigoriev I.V."/>
            <person name="Lucas S.M."/>
            <person name="Steele R.E."/>
            <person name="Finnerty J.R."/>
            <person name="Technau U."/>
            <person name="Martindale M.Q."/>
            <person name="Rokhsar D.S."/>
        </authorList>
    </citation>
    <scope>NUCLEOTIDE SEQUENCE [LARGE SCALE GENOMIC DNA]</scope>
    <source>
        <strain evidence="2">CH2 X CH6</strain>
    </source>
</reference>